<dbReference type="GO" id="GO:0003700">
    <property type="term" value="F:DNA-binding transcription factor activity"/>
    <property type="evidence" value="ECO:0007669"/>
    <property type="project" value="InterPro"/>
</dbReference>
<evidence type="ECO:0000259" key="4">
    <source>
        <dbReference type="PROSITE" id="PS01124"/>
    </source>
</evidence>
<name>A0A829YH72_9GAMM</name>
<dbReference type="Proteomes" id="UP000445000">
    <property type="component" value="Unassembled WGS sequence"/>
</dbReference>
<dbReference type="EMBL" id="BLJN01000004">
    <property type="protein sequence ID" value="GFE82092.1"/>
    <property type="molecule type" value="Genomic_DNA"/>
</dbReference>
<evidence type="ECO:0000256" key="2">
    <source>
        <dbReference type="ARBA" id="ARBA00023125"/>
    </source>
</evidence>
<accession>A0A829YH72</accession>
<reference evidence="6" key="1">
    <citation type="submission" date="2020-01" db="EMBL/GenBank/DDBJ databases">
        <title>'Steroidobacter agaridevorans' sp. nov., agar-degrading bacteria isolated from rhizosphere soils.</title>
        <authorList>
            <person name="Ikenaga M."/>
            <person name="Kataoka M."/>
            <person name="Murouchi A."/>
            <person name="Katsuragi S."/>
            <person name="Sakai M."/>
        </authorList>
    </citation>
    <scope>NUCLEOTIDE SEQUENCE [LARGE SCALE GENOMIC DNA]</scope>
    <source>
        <strain evidence="6">YU21-B</strain>
    </source>
</reference>
<dbReference type="SMART" id="SM00342">
    <property type="entry name" value="HTH_ARAC"/>
    <property type="match status" value="1"/>
</dbReference>
<protein>
    <submittedName>
        <fullName evidence="5">AraC family transcriptional regulator</fullName>
    </submittedName>
</protein>
<evidence type="ECO:0000256" key="3">
    <source>
        <dbReference type="ARBA" id="ARBA00023163"/>
    </source>
</evidence>
<keyword evidence="6" id="KW-1185">Reference proteome</keyword>
<dbReference type="Pfam" id="PF12833">
    <property type="entry name" value="HTH_18"/>
    <property type="match status" value="1"/>
</dbReference>
<dbReference type="Gene3D" id="1.10.10.60">
    <property type="entry name" value="Homeodomain-like"/>
    <property type="match status" value="1"/>
</dbReference>
<evidence type="ECO:0000313" key="5">
    <source>
        <dbReference type="EMBL" id="GFE82092.1"/>
    </source>
</evidence>
<proteinExistence type="predicted"/>
<dbReference type="GO" id="GO:0043565">
    <property type="term" value="F:sequence-specific DNA binding"/>
    <property type="evidence" value="ECO:0007669"/>
    <property type="project" value="InterPro"/>
</dbReference>
<sequence>MRKAEWSNSQLLFDHSHWICEATDLRWSAPYHLIVLTETGTTQHTRTICDAEMTYQGRDRPGALTFVPANVERVGSYRHAELSYSALWISPDIQLAGFESLSSLPIFINRTDTVIRSLISSLNSELSRGFKPESLYVEHLAALILMRIRALDGARSQSRGHGKLGTKTLATVRDYIEHHIADDVSLSSLARAVGMKADTFARRFKATTGLPPYAYVLELRTRRAEELLIKTNLPVSAVAHSLGYSSQSHLTATLRRTRGITPRALRASRIPERDNFPEF</sequence>
<organism evidence="5 6">
    <name type="scientific">Steroidobacter agaridevorans</name>
    <dbReference type="NCBI Taxonomy" id="2695856"/>
    <lineage>
        <taxon>Bacteria</taxon>
        <taxon>Pseudomonadati</taxon>
        <taxon>Pseudomonadota</taxon>
        <taxon>Gammaproteobacteria</taxon>
        <taxon>Steroidobacterales</taxon>
        <taxon>Steroidobacteraceae</taxon>
        <taxon>Steroidobacter</taxon>
    </lineage>
</organism>
<dbReference type="PANTHER" id="PTHR46796:SF6">
    <property type="entry name" value="ARAC SUBFAMILY"/>
    <property type="match status" value="1"/>
</dbReference>
<comment type="caution">
    <text evidence="5">The sequence shown here is derived from an EMBL/GenBank/DDBJ whole genome shotgun (WGS) entry which is preliminary data.</text>
</comment>
<dbReference type="PANTHER" id="PTHR46796">
    <property type="entry name" value="HTH-TYPE TRANSCRIPTIONAL ACTIVATOR RHAS-RELATED"/>
    <property type="match status" value="1"/>
</dbReference>
<dbReference type="InterPro" id="IPR050204">
    <property type="entry name" value="AraC_XylS_family_regulators"/>
</dbReference>
<dbReference type="PROSITE" id="PS01124">
    <property type="entry name" value="HTH_ARAC_FAMILY_2"/>
    <property type="match status" value="1"/>
</dbReference>
<keyword evidence="1" id="KW-0805">Transcription regulation</keyword>
<evidence type="ECO:0000256" key="1">
    <source>
        <dbReference type="ARBA" id="ARBA00023015"/>
    </source>
</evidence>
<dbReference type="AlphaFoldDB" id="A0A829YH72"/>
<gene>
    <name evidence="5" type="ORF">GCM10011487_40920</name>
</gene>
<feature type="domain" description="HTH araC/xylS-type" evidence="4">
    <location>
        <begin position="170"/>
        <end position="268"/>
    </location>
</feature>
<evidence type="ECO:0000313" key="6">
    <source>
        <dbReference type="Proteomes" id="UP000445000"/>
    </source>
</evidence>
<keyword evidence="2" id="KW-0238">DNA-binding</keyword>
<dbReference type="SUPFAM" id="SSF46689">
    <property type="entry name" value="Homeodomain-like"/>
    <property type="match status" value="2"/>
</dbReference>
<dbReference type="InterPro" id="IPR018060">
    <property type="entry name" value="HTH_AraC"/>
</dbReference>
<keyword evidence="3" id="KW-0804">Transcription</keyword>
<dbReference type="InterPro" id="IPR009057">
    <property type="entry name" value="Homeodomain-like_sf"/>
</dbReference>